<dbReference type="EMBL" id="CAACVI010000023">
    <property type="protein sequence ID" value="VEN74393.1"/>
    <property type="molecule type" value="Genomic_DNA"/>
</dbReference>
<organism evidence="1">
    <name type="scientific">uncultured Desulfobacteraceae bacterium</name>
    <dbReference type="NCBI Taxonomy" id="218296"/>
    <lineage>
        <taxon>Bacteria</taxon>
        <taxon>Pseudomonadati</taxon>
        <taxon>Thermodesulfobacteriota</taxon>
        <taxon>Desulfobacteria</taxon>
        <taxon>Desulfobacterales</taxon>
        <taxon>Desulfobacteraceae</taxon>
        <taxon>environmental samples</taxon>
    </lineage>
</organism>
<accession>A0A484HIU5</accession>
<name>A0A484HIU5_9BACT</name>
<sequence length="84" mass="9484">MEIKMNAIEMTGTIDEHNRLKLDGALPLLGPKRVKVIVLSPVDDEIDEESWLKAASRNPAFSFLEDPEEDIYSSSDGRPFHDEI</sequence>
<gene>
    <name evidence="1" type="ORF">EPICR_30330</name>
</gene>
<reference evidence="1" key="1">
    <citation type="submission" date="2019-01" db="EMBL/GenBank/DDBJ databases">
        <authorList>
            <consortium name="Genoscope - CEA"/>
            <person name="William W."/>
        </authorList>
    </citation>
    <scope>NUCLEOTIDE SEQUENCE</scope>
    <source>
        <strain evidence="1">CR-1</strain>
    </source>
</reference>
<dbReference type="AlphaFoldDB" id="A0A484HIU5"/>
<evidence type="ECO:0000313" key="1">
    <source>
        <dbReference type="EMBL" id="VEN74393.1"/>
    </source>
</evidence>
<proteinExistence type="predicted"/>
<protein>
    <submittedName>
        <fullName evidence="1">Uncharacterized protein</fullName>
    </submittedName>
</protein>